<evidence type="ECO:0000256" key="6">
    <source>
        <dbReference type="ARBA" id="ARBA00023125"/>
    </source>
</evidence>
<dbReference type="GO" id="GO:0005524">
    <property type="term" value="F:ATP binding"/>
    <property type="evidence" value="ECO:0007669"/>
    <property type="project" value="UniProtKB-UniRule"/>
</dbReference>
<dbReference type="OrthoDB" id="9802448at2"/>
<dbReference type="InterPro" id="IPR007695">
    <property type="entry name" value="DNA_mismatch_repair_MutS-lik_N"/>
</dbReference>
<dbReference type="InterPro" id="IPR036187">
    <property type="entry name" value="DNA_mismatch_repair_MutS_sf"/>
</dbReference>
<reference evidence="12 13" key="1">
    <citation type="journal article" date="2011" name="Front. Microbiol.">
        <title>Genomic signatures of strain selection and enhancement in Bacillus atrophaeus var. globigii, a historical biowarfare simulant.</title>
        <authorList>
            <person name="Gibbons H.S."/>
            <person name="Broomall S.M."/>
            <person name="McNew L.A."/>
            <person name="Daligault H."/>
            <person name="Chapman C."/>
            <person name="Bruce D."/>
            <person name="Karavis M."/>
            <person name="Krepps M."/>
            <person name="McGregor P.A."/>
            <person name="Hong C."/>
            <person name="Park K.H."/>
            <person name="Akmal A."/>
            <person name="Feldman A."/>
            <person name="Lin J.S."/>
            <person name="Chang W.E."/>
            <person name="Higgs B.W."/>
            <person name="Demirev P."/>
            <person name="Lindquist J."/>
            <person name="Liem A."/>
            <person name="Fochler E."/>
            <person name="Read T.D."/>
            <person name="Tapia R."/>
            <person name="Johnson S."/>
            <person name="Bishop-Lilly K.A."/>
            <person name="Detter C."/>
            <person name="Han C."/>
            <person name="Sozhamannan S."/>
            <person name="Rosenzweig C.N."/>
            <person name="Skowronski E.W."/>
        </authorList>
    </citation>
    <scope>NUCLEOTIDE SEQUENCE [LARGE SCALE GENOMIC DNA]</scope>
    <source>
        <strain evidence="12 13">AIT1</strain>
    </source>
</reference>
<keyword evidence="3 9" id="KW-0547">Nucleotide-binding</keyword>
<organism evidence="12 13">
    <name type="scientific">Aliidiomarina taiwanensis</name>
    <dbReference type="NCBI Taxonomy" id="946228"/>
    <lineage>
        <taxon>Bacteria</taxon>
        <taxon>Pseudomonadati</taxon>
        <taxon>Pseudomonadota</taxon>
        <taxon>Gammaproteobacteria</taxon>
        <taxon>Alteromonadales</taxon>
        <taxon>Idiomarinaceae</taxon>
        <taxon>Aliidiomarina</taxon>
    </lineage>
</organism>
<dbReference type="Gene3D" id="3.40.50.300">
    <property type="entry name" value="P-loop containing nucleotide triphosphate hydrolases"/>
    <property type="match status" value="1"/>
</dbReference>
<dbReference type="SMART" id="SM00534">
    <property type="entry name" value="MUTSac"/>
    <property type="match status" value="1"/>
</dbReference>
<dbReference type="Proteomes" id="UP000286976">
    <property type="component" value="Unassembled WGS sequence"/>
</dbReference>
<dbReference type="Gene3D" id="3.30.420.110">
    <property type="entry name" value="MutS, connector domain"/>
    <property type="match status" value="1"/>
</dbReference>
<dbReference type="InterPro" id="IPR005748">
    <property type="entry name" value="DNA_mismatch_repair_MutS"/>
</dbReference>
<evidence type="ECO:0000256" key="5">
    <source>
        <dbReference type="ARBA" id="ARBA00022840"/>
    </source>
</evidence>
<dbReference type="GO" id="GO:0030983">
    <property type="term" value="F:mismatched DNA binding"/>
    <property type="evidence" value="ECO:0007669"/>
    <property type="project" value="InterPro"/>
</dbReference>
<dbReference type="Pfam" id="PF00488">
    <property type="entry name" value="MutS_V"/>
    <property type="match status" value="1"/>
</dbReference>
<dbReference type="InterPro" id="IPR045076">
    <property type="entry name" value="MutS"/>
</dbReference>
<proteinExistence type="inferred from homology"/>
<comment type="similarity">
    <text evidence="1 9 10">Belongs to the DNA mismatch repair MutS family.</text>
</comment>
<dbReference type="InterPro" id="IPR007696">
    <property type="entry name" value="DNA_mismatch_repair_MutS_core"/>
</dbReference>
<dbReference type="InterPro" id="IPR000432">
    <property type="entry name" value="DNA_mismatch_repair_MutS_C"/>
</dbReference>
<dbReference type="PIRSF" id="PIRSF037677">
    <property type="entry name" value="DNA_mis_repair_Msh6"/>
    <property type="match status" value="1"/>
</dbReference>
<comment type="function">
    <text evidence="8 9">This protein is involved in the repair of mismatches in DNA. It is possible that it carries out the mismatch recognition step. This protein has a weak ATPase activity.</text>
</comment>
<dbReference type="FunFam" id="3.40.50.300:FF:000283">
    <property type="entry name" value="DNA mismatch repair protein MutS"/>
    <property type="match status" value="1"/>
</dbReference>
<evidence type="ECO:0000313" key="12">
    <source>
        <dbReference type="EMBL" id="RUO44216.1"/>
    </source>
</evidence>
<evidence type="ECO:0000256" key="3">
    <source>
        <dbReference type="ARBA" id="ARBA00022741"/>
    </source>
</evidence>
<dbReference type="FunFam" id="1.10.1420.10:FF:000002">
    <property type="entry name" value="DNA mismatch repair protein MutS"/>
    <property type="match status" value="1"/>
</dbReference>
<dbReference type="Gene3D" id="6.10.140.430">
    <property type="match status" value="1"/>
</dbReference>
<dbReference type="PANTHER" id="PTHR11361">
    <property type="entry name" value="DNA MISMATCH REPAIR PROTEIN MUTS FAMILY MEMBER"/>
    <property type="match status" value="1"/>
</dbReference>
<evidence type="ECO:0000256" key="1">
    <source>
        <dbReference type="ARBA" id="ARBA00006271"/>
    </source>
</evidence>
<keyword evidence="4 9" id="KW-0227">DNA damage</keyword>
<dbReference type="SUPFAM" id="SSF48334">
    <property type="entry name" value="DNA repair protein MutS, domain III"/>
    <property type="match status" value="1"/>
</dbReference>
<evidence type="ECO:0000256" key="2">
    <source>
        <dbReference type="ARBA" id="ARBA00021982"/>
    </source>
</evidence>
<name>A0A432XA74_9GAMM</name>
<dbReference type="InterPro" id="IPR036678">
    <property type="entry name" value="MutS_con_dom_sf"/>
</dbReference>
<dbReference type="InterPro" id="IPR007861">
    <property type="entry name" value="DNA_mismatch_repair_MutS_clamp"/>
</dbReference>
<dbReference type="InterPro" id="IPR007860">
    <property type="entry name" value="DNA_mmatch_repair_MutS_con_dom"/>
</dbReference>
<dbReference type="SMART" id="SM00533">
    <property type="entry name" value="MUTSd"/>
    <property type="match status" value="1"/>
</dbReference>
<evidence type="ECO:0000313" key="13">
    <source>
        <dbReference type="Proteomes" id="UP000286976"/>
    </source>
</evidence>
<feature type="domain" description="DNA mismatch repair proteins mutS family" evidence="11">
    <location>
        <begin position="684"/>
        <end position="700"/>
    </location>
</feature>
<dbReference type="FunFam" id="3.40.1170.10:FF:000001">
    <property type="entry name" value="DNA mismatch repair protein MutS"/>
    <property type="match status" value="1"/>
</dbReference>
<keyword evidence="7 9" id="KW-0234">DNA repair</keyword>
<accession>A0A432XA74</accession>
<keyword evidence="5 9" id="KW-0067">ATP-binding</keyword>
<dbReference type="Pfam" id="PF05192">
    <property type="entry name" value="MutS_III"/>
    <property type="match status" value="1"/>
</dbReference>
<evidence type="ECO:0000256" key="7">
    <source>
        <dbReference type="ARBA" id="ARBA00023204"/>
    </source>
</evidence>
<dbReference type="Pfam" id="PF05190">
    <property type="entry name" value="MutS_IV"/>
    <property type="match status" value="1"/>
</dbReference>
<dbReference type="GO" id="GO:0003684">
    <property type="term" value="F:damaged DNA binding"/>
    <property type="evidence" value="ECO:0007669"/>
    <property type="project" value="UniProtKB-UniRule"/>
</dbReference>
<dbReference type="NCBIfam" id="NF003810">
    <property type="entry name" value="PRK05399.1"/>
    <property type="match status" value="1"/>
</dbReference>
<feature type="binding site" evidence="9">
    <location>
        <begin position="610"/>
        <end position="617"/>
    </location>
    <ligand>
        <name>ATP</name>
        <dbReference type="ChEBI" id="CHEBI:30616"/>
    </ligand>
</feature>
<dbReference type="Pfam" id="PF05188">
    <property type="entry name" value="MutS_II"/>
    <property type="match status" value="1"/>
</dbReference>
<keyword evidence="13" id="KW-1185">Reference proteome</keyword>
<dbReference type="SUPFAM" id="SSF55271">
    <property type="entry name" value="DNA repair protein MutS, domain I"/>
    <property type="match status" value="1"/>
</dbReference>
<dbReference type="SUPFAM" id="SSF52540">
    <property type="entry name" value="P-loop containing nucleoside triphosphate hydrolases"/>
    <property type="match status" value="1"/>
</dbReference>
<sequence length="848" mass="94258">MSKKTNTHTPMMQQYLKIKAEHQDSILFYRMGDFYELFFDDAKRGSELLDISLTHRGQSAGEPIPMAGVPYHAVENHLARLIKLGESVAICEQIGDPATSKGPVERKVVRILTPGTISDEALLQANERNLLLAINQHKQGYSMASLELASGDFHLHDIHNEAQLLSELERLQPAEVLYPEGWTLPTMLARHSGARRRPEWEFDHDSAFTALCRQFGTKDLLGFGIQAHRHLGAAGCILQYVKDTQRTSLPHLRSLLLESSEDSIHLDRATRRNLEITQNLSGGYEFTLASVLDRTATPMGSRLLQRWLHQPLRSRSQISQRLDAVDALIQQQSYLDIAPLLKEVGDLERILGRVALQSARPRDLVRLRTGLAQLPEISSLLVEAGLDQQLHTPDCAAPLHALLERAIIDAPPVVIRDGGVIAPGYHATLDELRALSDGGAAELAALEERERERTGIAQLKVGYNRVHGFYIEVSRGSADMVPADYQRRQTLKNAERFIIPELKVFEDKVLKSQSEALALEKRLYAELLQELLTPLAELQQLAKELATLDVLCCFAERAVALNYHRPTFSEEPVLHITAGRHPVVEVAQQEPFIANDVAFSHNERLQVITGPNMGGKSTFMRQVALITLLAHTGCFVPAEQAIIGPIDRIFTRIGASDDLASGRSTFMVEMSETANILHHATEQSLVLMDEIGRGTSTYDGLALAWASAHELAKLRAFTLFATHYFELTSLPSELGGTVNLHLDAVEQGDSIAFLHQVKQGPASRSFGIHVAKLAGVPQHVLENARKKLIGLEQAEPKQRTEVQHELVFAEPEPSQEDPRLQRLAKVNPDDLTPKQALELVYELTQAPR</sequence>
<evidence type="ECO:0000256" key="8">
    <source>
        <dbReference type="ARBA" id="ARBA00024647"/>
    </source>
</evidence>
<comment type="caution">
    <text evidence="12">The sequence shown here is derived from an EMBL/GenBank/DDBJ whole genome shotgun (WGS) entry which is preliminary data.</text>
</comment>
<evidence type="ECO:0000256" key="10">
    <source>
        <dbReference type="RuleBase" id="RU003756"/>
    </source>
</evidence>
<dbReference type="NCBIfam" id="TIGR01070">
    <property type="entry name" value="mutS1"/>
    <property type="match status" value="1"/>
</dbReference>
<evidence type="ECO:0000256" key="4">
    <source>
        <dbReference type="ARBA" id="ARBA00022763"/>
    </source>
</evidence>
<dbReference type="RefSeq" id="WP_126756612.1">
    <property type="nucleotide sequence ID" value="NZ_PIPQ01000001.1"/>
</dbReference>
<dbReference type="EMBL" id="PIPQ01000001">
    <property type="protein sequence ID" value="RUO44216.1"/>
    <property type="molecule type" value="Genomic_DNA"/>
</dbReference>
<dbReference type="InterPro" id="IPR016151">
    <property type="entry name" value="DNA_mismatch_repair_MutS_N"/>
</dbReference>
<dbReference type="Gene3D" id="3.40.1170.10">
    <property type="entry name" value="DNA repair protein MutS, domain I"/>
    <property type="match status" value="1"/>
</dbReference>
<gene>
    <name evidence="9 12" type="primary">mutS</name>
    <name evidence="12" type="ORF">CWE15_03345</name>
</gene>
<dbReference type="PROSITE" id="PS00486">
    <property type="entry name" value="DNA_MISMATCH_REPAIR_2"/>
    <property type="match status" value="1"/>
</dbReference>
<dbReference type="CDD" id="cd03284">
    <property type="entry name" value="ABC_MutS1"/>
    <property type="match status" value="1"/>
</dbReference>
<dbReference type="GO" id="GO:0140664">
    <property type="term" value="F:ATP-dependent DNA damage sensor activity"/>
    <property type="evidence" value="ECO:0007669"/>
    <property type="project" value="InterPro"/>
</dbReference>
<dbReference type="AlphaFoldDB" id="A0A432XA74"/>
<dbReference type="SUPFAM" id="SSF53150">
    <property type="entry name" value="DNA repair protein MutS, domain II"/>
    <property type="match status" value="1"/>
</dbReference>
<dbReference type="HAMAP" id="MF_00096">
    <property type="entry name" value="MutS"/>
    <property type="match status" value="1"/>
</dbReference>
<dbReference type="PANTHER" id="PTHR11361:SF34">
    <property type="entry name" value="DNA MISMATCH REPAIR PROTEIN MSH1, MITOCHONDRIAL"/>
    <property type="match status" value="1"/>
</dbReference>
<dbReference type="Pfam" id="PF01624">
    <property type="entry name" value="MutS_I"/>
    <property type="match status" value="1"/>
</dbReference>
<dbReference type="GO" id="GO:0005829">
    <property type="term" value="C:cytosol"/>
    <property type="evidence" value="ECO:0007669"/>
    <property type="project" value="TreeGrafter"/>
</dbReference>
<evidence type="ECO:0000259" key="11">
    <source>
        <dbReference type="PROSITE" id="PS00486"/>
    </source>
</evidence>
<dbReference type="InterPro" id="IPR017261">
    <property type="entry name" value="DNA_mismatch_repair_MutS/MSH"/>
</dbReference>
<dbReference type="GO" id="GO:0006298">
    <property type="term" value="P:mismatch repair"/>
    <property type="evidence" value="ECO:0007669"/>
    <property type="project" value="UniProtKB-UniRule"/>
</dbReference>
<dbReference type="InterPro" id="IPR027417">
    <property type="entry name" value="P-loop_NTPase"/>
</dbReference>
<protein>
    <recommendedName>
        <fullName evidence="2 9">DNA mismatch repair protein MutS</fullName>
    </recommendedName>
</protein>
<evidence type="ECO:0000256" key="9">
    <source>
        <dbReference type="HAMAP-Rule" id="MF_00096"/>
    </source>
</evidence>
<dbReference type="Gene3D" id="1.10.1420.10">
    <property type="match status" value="2"/>
</dbReference>
<keyword evidence="6 9" id="KW-0238">DNA-binding</keyword>